<dbReference type="GO" id="GO:0006508">
    <property type="term" value="P:proteolysis"/>
    <property type="evidence" value="ECO:0007669"/>
    <property type="project" value="UniProtKB-KW"/>
</dbReference>
<protein>
    <submittedName>
        <fullName evidence="1">Putative secreted Zn-dependent protease</fullName>
    </submittedName>
</protein>
<evidence type="ECO:0000313" key="2">
    <source>
        <dbReference type="Proteomes" id="UP000294958"/>
    </source>
</evidence>
<dbReference type="AlphaFoldDB" id="A0A4V3DKW4"/>
<dbReference type="InterPro" id="IPR010321">
    <property type="entry name" value="DUF922"/>
</dbReference>
<dbReference type="PIRSF" id="PIRSF010521">
    <property type="entry name" value="DUF922_bac"/>
    <property type="match status" value="1"/>
</dbReference>
<keyword evidence="1" id="KW-0378">Hydrolase</keyword>
<proteinExistence type="predicted"/>
<gene>
    <name evidence="1" type="ORF">DES43_10523</name>
</gene>
<dbReference type="GO" id="GO:0008233">
    <property type="term" value="F:peptidase activity"/>
    <property type="evidence" value="ECO:0007669"/>
    <property type="project" value="UniProtKB-KW"/>
</dbReference>
<accession>A0A4V3DKW4</accession>
<comment type="caution">
    <text evidence="1">The sequence shown here is derived from an EMBL/GenBank/DDBJ whole genome shotgun (WGS) entry which is preliminary data.</text>
</comment>
<keyword evidence="2" id="KW-1185">Reference proteome</keyword>
<dbReference type="Proteomes" id="UP000294958">
    <property type="component" value="Unassembled WGS sequence"/>
</dbReference>
<name>A0A4V3DKW4_9HYPH</name>
<dbReference type="Pfam" id="PF06037">
    <property type="entry name" value="DUF922"/>
    <property type="match status" value="1"/>
</dbReference>
<evidence type="ECO:0000313" key="1">
    <source>
        <dbReference type="EMBL" id="TDR36358.1"/>
    </source>
</evidence>
<reference evidence="1 2" key="1">
    <citation type="submission" date="2019-03" db="EMBL/GenBank/DDBJ databases">
        <title>Genomic Encyclopedia of Type Strains, Phase IV (KMG-IV): sequencing the most valuable type-strain genomes for metagenomic binning, comparative biology and taxonomic classification.</title>
        <authorList>
            <person name="Goeker M."/>
        </authorList>
    </citation>
    <scope>NUCLEOTIDE SEQUENCE [LARGE SCALE GENOMIC DNA]</scope>
    <source>
        <strain evidence="1 2">DSM 11603</strain>
    </source>
</reference>
<organism evidence="1 2">
    <name type="scientific">Aquamicrobium defluvii</name>
    <dbReference type="NCBI Taxonomy" id="69279"/>
    <lineage>
        <taxon>Bacteria</taxon>
        <taxon>Pseudomonadati</taxon>
        <taxon>Pseudomonadota</taxon>
        <taxon>Alphaproteobacteria</taxon>
        <taxon>Hyphomicrobiales</taxon>
        <taxon>Phyllobacteriaceae</taxon>
        <taxon>Aquamicrobium</taxon>
    </lineage>
</organism>
<keyword evidence="1" id="KW-0645">Protease</keyword>
<sequence length="209" mass="23262">MHVRYREKRLKATVSAILVLVVVFAIIPGTEAVAGGEIIERVETYPVSGRTGIELYRSIGERGPKSGVGRAIAHTTFKLTWRRDYRPQGTSCTLVSAVPRLIITYTLPKPSNPLPPETRKRWDTFIDGIRRHEQVHGVHMKEMVAEIEANTIGATAENDPGCKKIRQDIQAPLGAASLRQRQRSSDFDRIEMAEGANMHRLILGLVNGD</sequence>
<dbReference type="EMBL" id="SNZF01000005">
    <property type="protein sequence ID" value="TDR36358.1"/>
    <property type="molecule type" value="Genomic_DNA"/>
</dbReference>